<name>A0A497EWM3_9CREN</name>
<sequence length="83" mass="9439">MNALRRSFELALIMVVVWLTMLLVFVVVDKVVVPISIPKPNYVFVFLEAVVKLVAASVIALVWLGFWSFLVKIYREKTKPSGE</sequence>
<evidence type="ECO:0000313" key="2">
    <source>
        <dbReference type="EMBL" id="RLE51381.1"/>
    </source>
</evidence>
<keyword evidence="1" id="KW-0472">Membrane</keyword>
<feature type="transmembrane region" description="Helical" evidence="1">
    <location>
        <begin position="12"/>
        <end position="37"/>
    </location>
</feature>
<gene>
    <name evidence="2" type="ORF">DRJ20_02235</name>
</gene>
<organism evidence="2 3">
    <name type="scientific">Thermoproteota archaeon</name>
    <dbReference type="NCBI Taxonomy" id="2056631"/>
    <lineage>
        <taxon>Archaea</taxon>
        <taxon>Thermoproteota</taxon>
    </lineage>
</organism>
<reference evidence="2 3" key="1">
    <citation type="submission" date="2018-06" db="EMBL/GenBank/DDBJ databases">
        <title>Extensive metabolic versatility and redundancy in microbially diverse, dynamic hydrothermal sediments.</title>
        <authorList>
            <person name="Dombrowski N."/>
            <person name="Teske A."/>
            <person name="Baker B.J."/>
        </authorList>
    </citation>
    <scope>NUCLEOTIDE SEQUENCE [LARGE SCALE GENOMIC DNA]</scope>
    <source>
        <strain evidence="2">B29_G17</strain>
    </source>
</reference>
<keyword evidence="1" id="KW-0812">Transmembrane</keyword>
<accession>A0A497EWM3</accession>
<dbReference type="EMBL" id="QMQZ01000059">
    <property type="protein sequence ID" value="RLE51381.1"/>
    <property type="molecule type" value="Genomic_DNA"/>
</dbReference>
<evidence type="ECO:0000313" key="3">
    <source>
        <dbReference type="Proteomes" id="UP000268446"/>
    </source>
</evidence>
<feature type="transmembrane region" description="Helical" evidence="1">
    <location>
        <begin position="49"/>
        <end position="71"/>
    </location>
</feature>
<evidence type="ECO:0000256" key="1">
    <source>
        <dbReference type="SAM" id="Phobius"/>
    </source>
</evidence>
<dbReference type="AlphaFoldDB" id="A0A497EWM3"/>
<protein>
    <submittedName>
        <fullName evidence="2">Uncharacterized protein</fullName>
    </submittedName>
</protein>
<comment type="caution">
    <text evidence="2">The sequence shown here is derived from an EMBL/GenBank/DDBJ whole genome shotgun (WGS) entry which is preliminary data.</text>
</comment>
<keyword evidence="1" id="KW-1133">Transmembrane helix</keyword>
<dbReference type="Proteomes" id="UP000268446">
    <property type="component" value="Unassembled WGS sequence"/>
</dbReference>
<proteinExistence type="predicted"/>